<dbReference type="RefSeq" id="WP_245903983.1">
    <property type="nucleotide sequence ID" value="NZ_QICL01000002.1"/>
</dbReference>
<sequence length="766" mass="85235">MVTKKIMRNALGLSLCTGLMLGAIACSDKGQKDAALENLTQYVDPYIGTGDHGHVFMGANVPFGLVQLGPTQHSQGWDWCSGYHISDSTIIGFGHMHLSGTGIGDLGDISFMPATGDVKLTRGTLPDESTGIYSYFSHDKETAKAGYYSVHLDRFNIDVELTATKRVGFHRYTFPESTDPKVIIDLEHGIGWDMPVDGALVQENDSVISGYRFSKGWAKDQRIYFTAIFSKPISKFTILDTTAVYEGSKTPMRKIYGQVFFDGTKAGEKVYAKVALSPVSVENAKKNMEAELAGWDFDQTVANADKAWNEELNKIVVKSDSKTDLRNFYTAMYHSMVAPSVFADVNGDYWGTDKQVHTKNDFTNYTTFSLWDTYRAAQPLQTIIHPELATDVAKTFLQIFKQQGKLPVWHLMSNETDCMVGNPGIIVMGDLFLKGFVADADKEAAFEAMKTSAMLDERGLNWLKEYGYIPYDKEETFESVAKGLEYAIADWCVAQVAKEMGKTEDYNYFIKRSESYKHYFDKETQFMRGLSSTGTFRVPFNPLHSTHREDDYTEGNAWQYTWLVPHDVNGLIGLFGSEEAFVTKLDSLFTIQGDLGAEASPDISGLIGQYAHGNEPSHHVLYLYPFVGQQWKTAEKVREVLTTLYFDKPAGISGNEDVGQMSSWYILSALGFYPMAPAGGDYIFGSPQMKEATIKLGGGKTFTVIAKNNNPENKYIQSAKLNGKPYTKSYINHRDVIAGGTLEFEMGAQPSKTFGVDKADRPVSVK</sequence>
<evidence type="ECO:0000259" key="5">
    <source>
        <dbReference type="Pfam" id="PF07971"/>
    </source>
</evidence>
<dbReference type="NCBIfam" id="TIGR01180">
    <property type="entry name" value="aman2_put"/>
    <property type="match status" value="1"/>
</dbReference>
<dbReference type="Gene3D" id="1.20.1610.10">
    <property type="entry name" value="alpha-1,2-mannosidases domains"/>
    <property type="match status" value="1"/>
</dbReference>
<dbReference type="GO" id="GO:0030246">
    <property type="term" value="F:carbohydrate binding"/>
    <property type="evidence" value="ECO:0007669"/>
    <property type="project" value="InterPro"/>
</dbReference>
<keyword evidence="4" id="KW-0732">Signal</keyword>
<proteinExistence type="predicted"/>
<evidence type="ECO:0000259" key="6">
    <source>
        <dbReference type="Pfam" id="PF17678"/>
    </source>
</evidence>
<accession>A0A2V3PS77</accession>
<dbReference type="AlphaFoldDB" id="A0A2V3PS77"/>
<dbReference type="InterPro" id="IPR050883">
    <property type="entry name" value="PNGase"/>
</dbReference>
<dbReference type="SUPFAM" id="SSF48208">
    <property type="entry name" value="Six-hairpin glycosidases"/>
    <property type="match status" value="1"/>
</dbReference>
<dbReference type="Gene3D" id="3.30.2080.10">
    <property type="entry name" value="GH92 mannosidase domain"/>
    <property type="match status" value="1"/>
</dbReference>
<evidence type="ECO:0000313" key="7">
    <source>
        <dbReference type="EMBL" id="PXV68030.1"/>
    </source>
</evidence>
<dbReference type="Pfam" id="PF17678">
    <property type="entry name" value="Glyco_hydro_92N"/>
    <property type="match status" value="1"/>
</dbReference>
<dbReference type="Gene3D" id="1.20.1050.60">
    <property type="entry name" value="alpha-1,2-mannosidase"/>
    <property type="match status" value="1"/>
</dbReference>
<dbReference type="GO" id="GO:0000224">
    <property type="term" value="F:peptide-N4-(N-acetyl-beta-glucosaminyl)asparagine amidase activity"/>
    <property type="evidence" value="ECO:0007669"/>
    <property type="project" value="TreeGrafter"/>
</dbReference>
<dbReference type="GO" id="GO:0005975">
    <property type="term" value="P:carbohydrate metabolic process"/>
    <property type="evidence" value="ECO:0007669"/>
    <property type="project" value="InterPro"/>
</dbReference>
<organism evidence="7 8">
    <name type="scientific">Dysgonomonas alginatilytica</name>
    <dbReference type="NCBI Taxonomy" id="1605892"/>
    <lineage>
        <taxon>Bacteria</taxon>
        <taxon>Pseudomonadati</taxon>
        <taxon>Bacteroidota</taxon>
        <taxon>Bacteroidia</taxon>
        <taxon>Bacteroidales</taxon>
        <taxon>Dysgonomonadaceae</taxon>
        <taxon>Dysgonomonas</taxon>
    </lineage>
</organism>
<comment type="subunit">
    <text evidence="2">Monomer.</text>
</comment>
<keyword evidence="8" id="KW-1185">Reference proteome</keyword>
<dbReference type="PANTHER" id="PTHR12143:SF39">
    <property type="entry name" value="SECRETED PROTEIN"/>
    <property type="match status" value="1"/>
</dbReference>
<protein>
    <submittedName>
        <fullName evidence="7">Putative alpha-1,2-mannosidase</fullName>
    </submittedName>
</protein>
<dbReference type="PANTHER" id="PTHR12143">
    <property type="entry name" value="PEPTIDE N-GLYCANASE PNGASE -RELATED"/>
    <property type="match status" value="1"/>
</dbReference>
<feature type="domain" description="Glycosyl hydrolase family 92" evidence="5">
    <location>
        <begin position="283"/>
        <end position="747"/>
    </location>
</feature>
<dbReference type="InterPro" id="IPR014718">
    <property type="entry name" value="GH-type_carb-bd"/>
</dbReference>
<evidence type="ECO:0000256" key="2">
    <source>
        <dbReference type="ARBA" id="ARBA00011245"/>
    </source>
</evidence>
<keyword evidence="3" id="KW-0106">Calcium</keyword>
<comment type="caution">
    <text evidence="7">The sequence shown here is derived from an EMBL/GenBank/DDBJ whole genome shotgun (WGS) entry which is preliminary data.</text>
</comment>
<feature type="domain" description="Glycosyl hydrolase family 92 N-terminal" evidence="6">
    <location>
        <begin position="42"/>
        <end position="277"/>
    </location>
</feature>
<dbReference type="GO" id="GO:0006516">
    <property type="term" value="P:glycoprotein catabolic process"/>
    <property type="evidence" value="ECO:0007669"/>
    <property type="project" value="TreeGrafter"/>
</dbReference>
<feature type="signal peptide" evidence="4">
    <location>
        <begin position="1"/>
        <end position="25"/>
    </location>
</feature>
<dbReference type="InterPro" id="IPR008928">
    <property type="entry name" value="6-hairpin_glycosidase_sf"/>
</dbReference>
<dbReference type="InterPro" id="IPR005887">
    <property type="entry name" value="GH92_a_mannosidase_put"/>
</dbReference>
<dbReference type="FunFam" id="3.30.2080.10:FF:000001">
    <property type="entry name" value="Alpha-1,2-mannosidase subfamily"/>
    <property type="match status" value="1"/>
</dbReference>
<dbReference type="InterPro" id="IPR012939">
    <property type="entry name" value="Glyco_hydro_92"/>
</dbReference>
<dbReference type="EMBL" id="QICL01000002">
    <property type="protein sequence ID" value="PXV68030.1"/>
    <property type="molecule type" value="Genomic_DNA"/>
</dbReference>
<dbReference type="GO" id="GO:0005829">
    <property type="term" value="C:cytosol"/>
    <property type="evidence" value="ECO:0007669"/>
    <property type="project" value="TreeGrafter"/>
</dbReference>
<evidence type="ECO:0000313" key="8">
    <source>
        <dbReference type="Proteomes" id="UP000247973"/>
    </source>
</evidence>
<evidence type="ECO:0000256" key="4">
    <source>
        <dbReference type="SAM" id="SignalP"/>
    </source>
</evidence>
<comment type="cofactor">
    <cofactor evidence="1">
        <name>Ca(2+)</name>
        <dbReference type="ChEBI" id="CHEBI:29108"/>
    </cofactor>
</comment>
<dbReference type="Gene3D" id="2.70.98.10">
    <property type="match status" value="1"/>
</dbReference>
<evidence type="ECO:0000256" key="1">
    <source>
        <dbReference type="ARBA" id="ARBA00001913"/>
    </source>
</evidence>
<feature type="chain" id="PRO_5016107393" evidence="4">
    <location>
        <begin position="26"/>
        <end position="766"/>
    </location>
</feature>
<dbReference type="InterPro" id="IPR041371">
    <property type="entry name" value="GH92_N"/>
</dbReference>
<reference evidence="7 8" key="1">
    <citation type="submission" date="2018-03" db="EMBL/GenBank/DDBJ databases">
        <title>Genomic Encyclopedia of Archaeal and Bacterial Type Strains, Phase II (KMG-II): from individual species to whole genera.</title>
        <authorList>
            <person name="Goeker M."/>
        </authorList>
    </citation>
    <scope>NUCLEOTIDE SEQUENCE [LARGE SCALE GENOMIC DNA]</scope>
    <source>
        <strain evidence="7 8">DSM 100214</strain>
    </source>
</reference>
<dbReference type="Pfam" id="PF07971">
    <property type="entry name" value="Glyco_hydro_92"/>
    <property type="match status" value="1"/>
</dbReference>
<evidence type="ECO:0000256" key="3">
    <source>
        <dbReference type="ARBA" id="ARBA00022837"/>
    </source>
</evidence>
<gene>
    <name evidence="7" type="ORF">CLV62_10260</name>
</gene>
<name>A0A2V3PS77_9BACT</name>
<dbReference type="Proteomes" id="UP000247973">
    <property type="component" value="Unassembled WGS sequence"/>
</dbReference>
<dbReference type="PROSITE" id="PS51257">
    <property type="entry name" value="PROKAR_LIPOPROTEIN"/>
    <property type="match status" value="1"/>
</dbReference>